<dbReference type="eggNOG" id="COG2813">
    <property type="taxonomic scope" value="Bacteria"/>
</dbReference>
<dbReference type="InterPro" id="IPR007848">
    <property type="entry name" value="Small_mtfrase_dom"/>
</dbReference>
<evidence type="ECO:0000313" key="4">
    <source>
        <dbReference type="EMBL" id="SNV40126.1"/>
    </source>
</evidence>
<proteinExistence type="predicted"/>
<dbReference type="InterPro" id="IPR046977">
    <property type="entry name" value="RsmC/RlmG"/>
</dbReference>
<keyword evidence="1 4" id="KW-0489">Methyltransferase</keyword>
<sequence length="233" mass="25496">MSHYFQTPTEPTRKHTIDVTIWGRRYPLTTSDGVFSMSRLDKGTAVLLNELDPPNGLTEPAVPGEAVAAEPPATCREPRTFLDLGCGYGPICCALADQVPQARVIGVDVNDQAIRLANLNARRLGLTDRLVAMRPEEVDPAQRFDEIWSNPPIRIGKAALHEMLLTWLGHLTDAGVAHLVVGKNLGADSLARWLNEQGWPTQRVASSKGFRVLDVRRGRDAPSPGGNEPVRQP</sequence>
<name>A0A239X132_9ACTN</name>
<dbReference type="GO" id="GO:0032259">
    <property type="term" value="P:methylation"/>
    <property type="evidence" value="ECO:0007669"/>
    <property type="project" value="UniProtKB-KW"/>
</dbReference>
<dbReference type="CDD" id="cd02440">
    <property type="entry name" value="AdoMet_MTases"/>
    <property type="match status" value="1"/>
</dbReference>
<dbReference type="GO" id="GO:0008757">
    <property type="term" value="F:S-adenosylmethionine-dependent methyltransferase activity"/>
    <property type="evidence" value="ECO:0007669"/>
    <property type="project" value="InterPro"/>
</dbReference>
<dbReference type="Gene3D" id="3.40.50.150">
    <property type="entry name" value="Vaccinia Virus protein VP39"/>
    <property type="match status" value="1"/>
</dbReference>
<gene>
    <name evidence="4" type="ORF">SAMEA4412665_01872</name>
</gene>
<dbReference type="EMBL" id="LT906441">
    <property type="protein sequence ID" value="SNV40126.1"/>
    <property type="molecule type" value="Genomic_DNA"/>
</dbReference>
<dbReference type="InterPro" id="IPR029063">
    <property type="entry name" value="SAM-dependent_MTases_sf"/>
</dbReference>
<keyword evidence="2 4" id="KW-0808">Transferase</keyword>
<dbReference type="KEGG" id="cgrn:4412665_01872"/>
<accession>A0A239X132</accession>
<evidence type="ECO:0000256" key="1">
    <source>
        <dbReference type="ARBA" id="ARBA00022603"/>
    </source>
</evidence>
<evidence type="ECO:0000256" key="2">
    <source>
        <dbReference type="ARBA" id="ARBA00022679"/>
    </source>
</evidence>
<protein>
    <submittedName>
        <fullName evidence="4">N5-glutamine S-adenosyl-L-methionine-dependent methyltransferase</fullName>
    </submittedName>
</protein>
<evidence type="ECO:0000259" key="3">
    <source>
        <dbReference type="Pfam" id="PF05175"/>
    </source>
</evidence>
<reference evidence="4 5" key="1">
    <citation type="submission" date="2017-06" db="EMBL/GenBank/DDBJ databases">
        <authorList>
            <consortium name="Pathogen Informatics"/>
        </authorList>
    </citation>
    <scope>NUCLEOTIDE SEQUENCE [LARGE SCALE GENOMIC DNA]</scope>
    <source>
        <strain evidence="4 5">NCTC11865</strain>
    </source>
</reference>
<feature type="domain" description="Methyltransferase small" evidence="3">
    <location>
        <begin position="79"/>
        <end position="213"/>
    </location>
</feature>
<dbReference type="RefSeq" id="WP_021104930.1">
    <property type="nucleotide sequence ID" value="NZ_JAWFFS010000034.1"/>
</dbReference>
<dbReference type="PANTHER" id="PTHR47816">
    <property type="entry name" value="RIBOSOMAL RNA SMALL SUBUNIT METHYLTRANSFERASE C"/>
    <property type="match status" value="1"/>
</dbReference>
<dbReference type="AlphaFoldDB" id="A0A239X132"/>
<dbReference type="PANTHER" id="PTHR47816:SF4">
    <property type="entry name" value="RIBOSOMAL RNA SMALL SUBUNIT METHYLTRANSFERASE C"/>
    <property type="match status" value="1"/>
</dbReference>
<organism evidence="4 5">
    <name type="scientific">Cutibacterium granulosum</name>
    <dbReference type="NCBI Taxonomy" id="33011"/>
    <lineage>
        <taxon>Bacteria</taxon>
        <taxon>Bacillati</taxon>
        <taxon>Actinomycetota</taxon>
        <taxon>Actinomycetes</taxon>
        <taxon>Propionibacteriales</taxon>
        <taxon>Propionibacteriaceae</taxon>
        <taxon>Cutibacterium</taxon>
    </lineage>
</organism>
<dbReference type="SUPFAM" id="SSF53335">
    <property type="entry name" value="S-adenosyl-L-methionine-dependent methyltransferases"/>
    <property type="match status" value="1"/>
</dbReference>
<evidence type="ECO:0000313" key="5">
    <source>
        <dbReference type="Proteomes" id="UP000215332"/>
    </source>
</evidence>
<dbReference type="Proteomes" id="UP000215332">
    <property type="component" value="Chromosome 1"/>
</dbReference>
<dbReference type="Pfam" id="PF05175">
    <property type="entry name" value="MTS"/>
    <property type="match status" value="1"/>
</dbReference>